<dbReference type="WBParaSite" id="ACRNAN_scaffold2648.g9767.t1">
    <property type="protein sequence ID" value="ACRNAN_scaffold2648.g9767.t1"/>
    <property type="gene ID" value="ACRNAN_scaffold2648.g9767"/>
</dbReference>
<dbReference type="InterPro" id="IPR006578">
    <property type="entry name" value="MADF-dom"/>
</dbReference>
<dbReference type="Pfam" id="PF10545">
    <property type="entry name" value="MADF_DNA_bdg"/>
    <property type="match status" value="1"/>
</dbReference>
<proteinExistence type="predicted"/>
<reference evidence="3" key="1">
    <citation type="submission" date="2022-11" db="UniProtKB">
        <authorList>
            <consortium name="WormBaseParasite"/>
        </authorList>
    </citation>
    <scope>IDENTIFICATION</scope>
</reference>
<evidence type="ECO:0000313" key="2">
    <source>
        <dbReference type="Proteomes" id="UP000887540"/>
    </source>
</evidence>
<sequence length="81" mass="9597">MKILKNWEAIADLLSDGKRIITVDAVKKKWRNLHDSYKRIKCAQTGRGNDDEETSTNWRFFQSMLFLDRKVRHAARPHKVI</sequence>
<organism evidence="2 3">
    <name type="scientific">Acrobeloides nanus</name>
    <dbReference type="NCBI Taxonomy" id="290746"/>
    <lineage>
        <taxon>Eukaryota</taxon>
        <taxon>Metazoa</taxon>
        <taxon>Ecdysozoa</taxon>
        <taxon>Nematoda</taxon>
        <taxon>Chromadorea</taxon>
        <taxon>Rhabditida</taxon>
        <taxon>Tylenchina</taxon>
        <taxon>Cephalobomorpha</taxon>
        <taxon>Cephaloboidea</taxon>
        <taxon>Cephalobidae</taxon>
        <taxon>Acrobeloides</taxon>
    </lineage>
</organism>
<accession>A0A914DHU1</accession>
<protein>
    <submittedName>
        <fullName evidence="3">MADF domain-containing protein</fullName>
    </submittedName>
</protein>
<dbReference type="PROSITE" id="PS51029">
    <property type="entry name" value="MADF"/>
    <property type="match status" value="1"/>
</dbReference>
<dbReference type="AlphaFoldDB" id="A0A914DHU1"/>
<name>A0A914DHU1_9BILA</name>
<feature type="domain" description="MADF" evidence="1">
    <location>
        <begin position="1"/>
        <end position="72"/>
    </location>
</feature>
<evidence type="ECO:0000259" key="1">
    <source>
        <dbReference type="PROSITE" id="PS51029"/>
    </source>
</evidence>
<dbReference type="Proteomes" id="UP000887540">
    <property type="component" value="Unplaced"/>
</dbReference>
<evidence type="ECO:0000313" key="3">
    <source>
        <dbReference type="WBParaSite" id="ACRNAN_scaffold2648.g9767.t1"/>
    </source>
</evidence>
<keyword evidence="2" id="KW-1185">Reference proteome</keyword>